<comment type="caution">
    <text evidence="1">The sequence shown here is derived from an EMBL/GenBank/DDBJ whole genome shotgun (WGS) entry which is preliminary data.</text>
</comment>
<accession>A0ABP1RT98</accession>
<proteinExistence type="predicted"/>
<dbReference type="EMBL" id="CAXLJM020000107">
    <property type="protein sequence ID" value="CAL8134944.1"/>
    <property type="molecule type" value="Genomic_DNA"/>
</dbReference>
<evidence type="ECO:0000313" key="1">
    <source>
        <dbReference type="EMBL" id="CAL8134944.1"/>
    </source>
</evidence>
<organism evidence="1 2">
    <name type="scientific">Orchesella dallaii</name>
    <dbReference type="NCBI Taxonomy" id="48710"/>
    <lineage>
        <taxon>Eukaryota</taxon>
        <taxon>Metazoa</taxon>
        <taxon>Ecdysozoa</taxon>
        <taxon>Arthropoda</taxon>
        <taxon>Hexapoda</taxon>
        <taxon>Collembola</taxon>
        <taxon>Entomobryomorpha</taxon>
        <taxon>Entomobryoidea</taxon>
        <taxon>Orchesellidae</taxon>
        <taxon>Orchesellinae</taxon>
        <taxon>Orchesella</taxon>
    </lineage>
</organism>
<reference evidence="1 2" key="1">
    <citation type="submission" date="2024-08" db="EMBL/GenBank/DDBJ databases">
        <authorList>
            <person name="Cucini C."/>
            <person name="Frati F."/>
        </authorList>
    </citation>
    <scope>NUCLEOTIDE SEQUENCE [LARGE SCALE GENOMIC DNA]</scope>
</reference>
<name>A0ABP1RT98_9HEXA</name>
<sequence length="109" mass="12949">MNFLKEYYGKSKYFSLQSLVAFPKVKRHLLMYSPEVQTPKEFAENSTFWVNPEFTIIKNGRPQKRGKISLIRRLQLSTERSREEDNEGIVQLCILRVQEAIIKILKMRK</sequence>
<keyword evidence="2" id="KW-1185">Reference proteome</keyword>
<evidence type="ECO:0000313" key="2">
    <source>
        <dbReference type="Proteomes" id="UP001642540"/>
    </source>
</evidence>
<dbReference type="Gene3D" id="3.30.230.130">
    <property type="entry name" value="Cullin, Chain C, Domain 2"/>
    <property type="match status" value="1"/>
</dbReference>
<gene>
    <name evidence="1" type="ORF">ODALV1_LOCUS25757</name>
</gene>
<protein>
    <submittedName>
        <fullName evidence="1">Uncharacterized protein</fullName>
    </submittedName>
</protein>
<dbReference type="Proteomes" id="UP001642540">
    <property type="component" value="Unassembled WGS sequence"/>
</dbReference>